<sequence>MSLSKPLSYDALKSVIKHLDNDFRFKINAHVPGVRTAERAVPLKLDTLRFDRNEFTMDGVSYDLGIVCESEHGERIPSDLQDQNANGGCKLELDKYGQEIGDSENTLLPGDFQVLEEEGKDLPRNDYSFRLFYQPRTERDELPSFKQSIQLKITRKAEKKTTIIKADYDIKLYEAMKKLTKLLFGGRTALIVRRLEITELRRLVLRLPVGFKVKVEELAVGSNFLSSVQNSIFTMLDQSSLPLKTLEISKFSINQPGSKDILDHDIFRHAQELIFRWLCHVDNNGDFANISHKKVFVRNYIGNERKFIILVDKWRKKYLPVGTMYCFATCEDTCIELLKLAESKDRARRISEKRVILPMSYSADLHVSFEENHRRTCTENLWVLKVEVLENPDALRPLYHSVLHADVHSIDRIVMPSLSKMENPAKFPLLHLPRVALDEVISMMVPFELINFSIISPRTQMIVKTLPSRKRTYEVFLKIAYTSSVTIHRSKMNWELASTMDFSKNKVYTYSRDLQLQHIKEIYEQINRILNFSVRKVIFTLSDLISDNMSMIDWLKSQHTSCDTLYIVSTSSSYDNDLKYLLSSFKATRFLSLRTENKSHFGWDELLPKNLNLLYLNTSNSINLQELLRMNNSHIFLRNSKFTIREINLFLKSWMDSKSNLNLESFKVNITNYGVIASIVDDLPHQPMRFEKGKYVGNKYQKYRVFEGAEIEQNSGKIGFMTTVIDGGQLIFCLFIL</sequence>
<dbReference type="EMBL" id="GL379790">
    <property type="protein sequence ID" value="EGT49621.1"/>
    <property type="molecule type" value="Genomic_DNA"/>
</dbReference>
<dbReference type="Pfam" id="PF00646">
    <property type="entry name" value="F-box"/>
    <property type="match status" value="1"/>
</dbReference>
<evidence type="ECO:0000313" key="2">
    <source>
        <dbReference type="EMBL" id="EGT49621.1"/>
    </source>
</evidence>
<dbReference type="Pfam" id="PF12078">
    <property type="entry name" value="DUF3557"/>
    <property type="match status" value="1"/>
</dbReference>
<name>G0MDS6_CAEBE</name>
<dbReference type="InterPro" id="IPR012885">
    <property type="entry name" value="F-box_Sdz-33"/>
</dbReference>
<accession>G0MDS6</accession>
<dbReference type="InParanoid" id="G0MDS6"/>
<organism evidence="3">
    <name type="scientific">Caenorhabditis brenneri</name>
    <name type="common">Nematode worm</name>
    <dbReference type="NCBI Taxonomy" id="135651"/>
    <lineage>
        <taxon>Eukaryota</taxon>
        <taxon>Metazoa</taxon>
        <taxon>Ecdysozoa</taxon>
        <taxon>Nematoda</taxon>
        <taxon>Chromadorea</taxon>
        <taxon>Rhabditida</taxon>
        <taxon>Rhabditina</taxon>
        <taxon>Rhabditomorpha</taxon>
        <taxon>Rhabditoidea</taxon>
        <taxon>Rhabditidae</taxon>
        <taxon>Peloderinae</taxon>
        <taxon>Caenorhabditis</taxon>
    </lineage>
</organism>
<dbReference type="eggNOG" id="ENOG502TK1R">
    <property type="taxonomic scope" value="Eukaryota"/>
</dbReference>
<gene>
    <name evidence="2" type="ORF">CAEBREN_17399</name>
</gene>
<reference evidence="3" key="1">
    <citation type="submission" date="2011-07" db="EMBL/GenBank/DDBJ databases">
        <authorList>
            <consortium name="Caenorhabditis brenneri Sequencing and Analysis Consortium"/>
            <person name="Wilson R.K."/>
        </authorList>
    </citation>
    <scope>NUCLEOTIDE SEQUENCE [LARGE SCALE GENOMIC DNA]</scope>
    <source>
        <strain evidence="3">PB2801</strain>
    </source>
</reference>
<evidence type="ECO:0000259" key="1">
    <source>
        <dbReference type="PROSITE" id="PS50181"/>
    </source>
</evidence>
<dbReference type="PANTHER" id="PTHR31379">
    <property type="entry name" value="F-BOX C PROTEIN-RELATED-RELATED"/>
    <property type="match status" value="1"/>
</dbReference>
<dbReference type="InterPro" id="IPR021942">
    <property type="entry name" value="DUF3557"/>
</dbReference>
<dbReference type="Proteomes" id="UP000008068">
    <property type="component" value="Unassembled WGS sequence"/>
</dbReference>
<dbReference type="AlphaFoldDB" id="G0MDS6"/>
<evidence type="ECO:0000313" key="3">
    <source>
        <dbReference type="Proteomes" id="UP000008068"/>
    </source>
</evidence>
<dbReference type="Pfam" id="PF07735">
    <property type="entry name" value="FBA_2"/>
    <property type="match status" value="1"/>
</dbReference>
<protein>
    <recommendedName>
        <fullName evidence="1">F-box domain-containing protein</fullName>
    </recommendedName>
</protein>
<feature type="domain" description="F-box" evidence="1">
    <location>
        <begin position="426"/>
        <end position="479"/>
    </location>
</feature>
<dbReference type="PROSITE" id="PS50181">
    <property type="entry name" value="FBOX"/>
    <property type="match status" value="1"/>
</dbReference>
<keyword evidence="3" id="KW-1185">Reference proteome</keyword>
<dbReference type="HOGENOM" id="CLU_376546_0_0_1"/>
<dbReference type="PANTHER" id="PTHR31379:SF1">
    <property type="entry name" value="F-BOX C PROTEIN-RELATED"/>
    <property type="match status" value="1"/>
</dbReference>
<proteinExistence type="predicted"/>
<dbReference type="InterPro" id="IPR001810">
    <property type="entry name" value="F-box_dom"/>
</dbReference>